<reference evidence="4" key="2">
    <citation type="submission" date="2016-01" db="EMBL/GenBank/DDBJ databases">
        <title>Complete genome sequence of Agromyces aureus AR33T and comparison with related organisms.</title>
        <authorList>
            <person name="Corretto E."/>
            <person name="Antonielli L."/>
            <person name="Sessitsch A."/>
            <person name="Brader G."/>
        </authorList>
    </citation>
    <scope>NUCLEOTIDE SEQUENCE [LARGE SCALE GENOMIC DNA]</scope>
    <source>
        <strain evidence="4">AR33</strain>
    </source>
</reference>
<feature type="compositionally biased region" description="Low complexity" evidence="1">
    <location>
        <begin position="1"/>
        <end position="15"/>
    </location>
</feature>
<keyword evidence="4" id="KW-1185">Reference proteome</keyword>
<evidence type="ECO:0000313" key="4">
    <source>
        <dbReference type="Proteomes" id="UP000078437"/>
    </source>
</evidence>
<dbReference type="Proteomes" id="UP000078437">
    <property type="component" value="Chromosome"/>
</dbReference>
<dbReference type="KEGG" id="agy:ATC03_13655"/>
<protein>
    <submittedName>
        <fullName evidence="3">Uncharacterized protein</fullName>
    </submittedName>
</protein>
<feature type="region of interest" description="Disordered" evidence="1">
    <location>
        <begin position="1"/>
        <end position="33"/>
    </location>
</feature>
<reference evidence="3 4" key="1">
    <citation type="journal article" date="2016" name="Int. J. Syst. Evol. Microbiol.">
        <title>Agromyces aureus sp. nov., isolated from the rhizosphere of Salix caprea L. grown in a heavy-metal-contaminated soil.</title>
        <authorList>
            <person name="Corretto E."/>
            <person name="Antonielli L."/>
            <person name="Sessitsch A."/>
            <person name="Compant S."/>
            <person name="Gorfer M."/>
            <person name="Kuffner M."/>
            <person name="Brader G."/>
        </authorList>
    </citation>
    <scope>NUCLEOTIDE SEQUENCE [LARGE SCALE GENOMIC DNA]</scope>
    <source>
        <strain evidence="3 4">AR33</strain>
    </source>
</reference>
<sequence>MSPDPHSPDPSSRDPLGLSEALARDADAAAGRPVDLDAVLRGSRDRRRQRRRTLVTATASVAGLLVVGALAFGVGSMTPNLATTAGSSAEDAPVSESADGLDGSSAGPEAVAPRDGEQFGDDLLVVGADSLNRCGAPIAPATDAAAAPVSIVLVAPAGPVAPGAEGVVRVRLVNEGTTTVEGSVRPAPAVTVSDAGTTVWHPSLAVGEPSVPVRLAPGEQLELEARFAAASCTAADERAGAVMADLPPLDPGAYELSAVVPFVAAPGSTPVLIVSPTVPVTVG</sequence>
<dbReference type="AlphaFoldDB" id="A0A191WH97"/>
<proteinExistence type="predicted"/>
<dbReference type="EMBL" id="CP013979">
    <property type="protein sequence ID" value="ANJ27597.1"/>
    <property type="molecule type" value="Genomic_DNA"/>
</dbReference>
<keyword evidence="2" id="KW-0812">Transmembrane</keyword>
<dbReference type="OrthoDB" id="5007417at2"/>
<evidence type="ECO:0000256" key="2">
    <source>
        <dbReference type="SAM" id="Phobius"/>
    </source>
</evidence>
<name>A0A191WH97_9MICO</name>
<feature type="transmembrane region" description="Helical" evidence="2">
    <location>
        <begin position="54"/>
        <end position="74"/>
    </location>
</feature>
<gene>
    <name evidence="3" type="ORF">ATC03_13655</name>
</gene>
<dbReference type="RefSeq" id="WP_067878137.1">
    <property type="nucleotide sequence ID" value="NZ_CP013979.1"/>
</dbReference>
<feature type="region of interest" description="Disordered" evidence="1">
    <location>
        <begin position="84"/>
        <end position="116"/>
    </location>
</feature>
<evidence type="ECO:0000256" key="1">
    <source>
        <dbReference type="SAM" id="MobiDB-lite"/>
    </source>
</evidence>
<keyword evidence="2" id="KW-0472">Membrane</keyword>
<organism evidence="3 4">
    <name type="scientific">Agromyces aureus</name>
    <dbReference type="NCBI Taxonomy" id="453304"/>
    <lineage>
        <taxon>Bacteria</taxon>
        <taxon>Bacillati</taxon>
        <taxon>Actinomycetota</taxon>
        <taxon>Actinomycetes</taxon>
        <taxon>Micrococcales</taxon>
        <taxon>Microbacteriaceae</taxon>
        <taxon>Agromyces</taxon>
    </lineage>
</organism>
<keyword evidence="2" id="KW-1133">Transmembrane helix</keyword>
<accession>A0A191WH97</accession>
<evidence type="ECO:0000313" key="3">
    <source>
        <dbReference type="EMBL" id="ANJ27597.1"/>
    </source>
</evidence>